<dbReference type="PANTHER" id="PTHR46957">
    <property type="entry name" value="CYTOKINE RECEPTOR"/>
    <property type="match status" value="1"/>
</dbReference>
<dbReference type="RefSeq" id="WP_076380757.1">
    <property type="nucleotide sequence ID" value="NZ_AP017422.1"/>
</dbReference>
<dbReference type="CDD" id="cd00063">
    <property type="entry name" value="FN3"/>
    <property type="match status" value="1"/>
</dbReference>
<evidence type="ECO:0000313" key="2">
    <source>
        <dbReference type="EMBL" id="SIT27195.1"/>
    </source>
</evidence>
<evidence type="ECO:0000313" key="3">
    <source>
        <dbReference type="Proteomes" id="UP000186917"/>
    </source>
</evidence>
<dbReference type="PROSITE" id="PS50853">
    <property type="entry name" value="FN3"/>
    <property type="match status" value="1"/>
</dbReference>
<dbReference type="Proteomes" id="UP000186917">
    <property type="component" value="Unassembled WGS sequence"/>
</dbReference>
<organism evidence="2 3">
    <name type="scientific">Filimonas lacunae</name>
    <dbReference type="NCBI Taxonomy" id="477680"/>
    <lineage>
        <taxon>Bacteria</taxon>
        <taxon>Pseudomonadati</taxon>
        <taxon>Bacteroidota</taxon>
        <taxon>Chitinophagia</taxon>
        <taxon>Chitinophagales</taxon>
        <taxon>Chitinophagaceae</taxon>
        <taxon>Filimonas</taxon>
    </lineage>
</organism>
<dbReference type="PANTHER" id="PTHR46957:SF3">
    <property type="entry name" value="CYTOKINE RECEPTOR"/>
    <property type="match status" value="1"/>
</dbReference>
<dbReference type="Gene3D" id="2.60.40.10">
    <property type="entry name" value="Immunoglobulins"/>
    <property type="match status" value="4"/>
</dbReference>
<dbReference type="InterPro" id="IPR050713">
    <property type="entry name" value="RTP_Phos/Ushers"/>
</dbReference>
<dbReference type="SMART" id="SM00060">
    <property type="entry name" value="FN3"/>
    <property type="match status" value="4"/>
</dbReference>
<name>A0A173MFV1_9BACT</name>
<keyword evidence="3" id="KW-1185">Reference proteome</keyword>
<evidence type="ECO:0000259" key="1">
    <source>
        <dbReference type="PROSITE" id="PS50853"/>
    </source>
</evidence>
<proteinExistence type="predicted"/>
<dbReference type="STRING" id="477680.SAMN05421788_107166"/>
<feature type="domain" description="Fibronectin type-III" evidence="1">
    <location>
        <begin position="507"/>
        <end position="603"/>
    </location>
</feature>
<dbReference type="GO" id="GO:0016020">
    <property type="term" value="C:membrane"/>
    <property type="evidence" value="ECO:0007669"/>
    <property type="project" value="UniProtKB-SubCell"/>
</dbReference>
<dbReference type="InterPro" id="IPR036116">
    <property type="entry name" value="FN3_sf"/>
</dbReference>
<dbReference type="InterPro" id="IPR003961">
    <property type="entry name" value="FN3_dom"/>
</dbReference>
<dbReference type="InterPro" id="IPR013783">
    <property type="entry name" value="Ig-like_fold"/>
</dbReference>
<dbReference type="AlphaFoldDB" id="A0A173MFV1"/>
<dbReference type="EMBL" id="FTOR01000007">
    <property type="protein sequence ID" value="SIT27195.1"/>
    <property type="molecule type" value="Genomic_DNA"/>
</dbReference>
<dbReference type="OrthoDB" id="923194at2"/>
<dbReference type="SUPFAM" id="SSF49265">
    <property type="entry name" value="Fibronectin type III"/>
    <property type="match status" value="3"/>
</dbReference>
<dbReference type="KEGG" id="fln:FLA_2521"/>
<gene>
    <name evidence="2" type="ORF">SAMN05421788_107166</name>
</gene>
<reference evidence="3" key="1">
    <citation type="submission" date="2017-01" db="EMBL/GenBank/DDBJ databases">
        <authorList>
            <person name="Varghese N."/>
            <person name="Submissions S."/>
        </authorList>
    </citation>
    <scope>NUCLEOTIDE SEQUENCE [LARGE SCALE GENOMIC DNA]</scope>
    <source>
        <strain evidence="3">DSM 21054</strain>
    </source>
</reference>
<protein>
    <recommendedName>
        <fullName evidence="1">Fibronectin type-III domain-containing protein</fullName>
    </recommendedName>
</protein>
<sequence length="694" mass="77108">MKEIMKYTLVTVAVLLSIITVNYAQKKAPQLVMAARAIKDSNSILVRWAPGNAAMWRQGITSGFILERYAVSRNRQPLEQPEYTLLTPQPIKPAPVEQWEPVAQRNSQAAIIAQAIYGKDFQVSADDSKGLAKIYNQSLEIEQRYTFSLYAADISFEAALMAGWAFVDKHIQPGVRYFYRIKTVPGAAHADSSGVLVNAGETEALPVITQLSGAYGDKTVMLTWDYSLYKSYYTSYFVEKSVDNGKSFQRLSNVPVTNLNGNGDKPSSRMYFMDSLADNEQQYQYRIRGISVFGETGPPSEMVSGKGNAQLAYVPNMKRYYIDKAGKLQLQWEFDEKGNKEITGFSINYAERENGKYVTLVKNIAPTDRKLSYEKPPASGYYTITALTGNKGSRTSFPVLVQAIDSTPPAVPSGLMAVADSNGVVTLKWTANRDKDLLGYKVFRGMRLEEELTPLVDSIWYVNKYSDTLSMRMSNPKAYYAVAALDKRYNQSALSQVVEVKKPAVIPPSPPVISNYTVKGDSIVIHWINSSDKDIQSHTLYKREAGAANWLTVQAFPGRVTARYADADVAAGKEYTYMLEVKNEAGLTARSEQLTVTASTAPSKGNSLTRLYAVAHTDKRLVEVTWDDKLNGVTGYQIYKASGEGRYALWKTIPAGEKGLYDTEVKPNTLYKYAVQALLQGGTFSDMKTVSVLY</sequence>
<accession>A0A173MFV1</accession>